<evidence type="ECO:0000256" key="2">
    <source>
        <dbReference type="ARBA" id="ARBA00004167"/>
    </source>
</evidence>
<dbReference type="InterPro" id="IPR001128">
    <property type="entry name" value="Cyt_P450"/>
</dbReference>
<proteinExistence type="inferred from homology"/>
<dbReference type="AlphaFoldDB" id="A0A2H3JR16"/>
<dbReference type="PRINTS" id="PR00385">
    <property type="entry name" value="P450"/>
</dbReference>
<keyword evidence="5" id="KW-0349">Heme</keyword>
<evidence type="ECO:0000256" key="12">
    <source>
        <dbReference type="ARBA" id="ARBA00023136"/>
    </source>
</evidence>
<keyword evidence="10" id="KW-0408">Iron</keyword>
<evidence type="ECO:0000313" key="14">
    <source>
        <dbReference type="Proteomes" id="UP000218811"/>
    </source>
</evidence>
<reference evidence="13 14" key="1">
    <citation type="journal article" date="2012" name="Science">
        <title>The Paleozoic origin of enzymatic lignin decomposition reconstructed from 31 fungal genomes.</title>
        <authorList>
            <person name="Floudas D."/>
            <person name="Binder M."/>
            <person name="Riley R."/>
            <person name="Barry K."/>
            <person name="Blanchette R.A."/>
            <person name="Henrissat B."/>
            <person name="Martinez A.T."/>
            <person name="Otillar R."/>
            <person name="Spatafora J.W."/>
            <person name="Yadav J.S."/>
            <person name="Aerts A."/>
            <person name="Benoit I."/>
            <person name="Boyd A."/>
            <person name="Carlson A."/>
            <person name="Copeland A."/>
            <person name="Coutinho P.M."/>
            <person name="de Vries R.P."/>
            <person name="Ferreira P."/>
            <person name="Findley K."/>
            <person name="Foster B."/>
            <person name="Gaskell J."/>
            <person name="Glotzer D."/>
            <person name="Gorecki P."/>
            <person name="Heitman J."/>
            <person name="Hesse C."/>
            <person name="Hori C."/>
            <person name="Igarashi K."/>
            <person name="Jurgens J.A."/>
            <person name="Kallen N."/>
            <person name="Kersten P."/>
            <person name="Kohler A."/>
            <person name="Kuees U."/>
            <person name="Kumar T.K.A."/>
            <person name="Kuo A."/>
            <person name="LaButti K."/>
            <person name="Larrondo L.F."/>
            <person name="Lindquist E."/>
            <person name="Ling A."/>
            <person name="Lombard V."/>
            <person name="Lucas S."/>
            <person name="Lundell T."/>
            <person name="Martin R."/>
            <person name="McLaughlin D.J."/>
            <person name="Morgenstern I."/>
            <person name="Morin E."/>
            <person name="Murat C."/>
            <person name="Nagy L.G."/>
            <person name="Nolan M."/>
            <person name="Ohm R.A."/>
            <person name="Patyshakuliyeva A."/>
            <person name="Rokas A."/>
            <person name="Ruiz-Duenas F.J."/>
            <person name="Sabat G."/>
            <person name="Salamov A."/>
            <person name="Samejima M."/>
            <person name="Schmutz J."/>
            <person name="Slot J.C."/>
            <person name="St John F."/>
            <person name="Stenlid J."/>
            <person name="Sun H."/>
            <person name="Sun S."/>
            <person name="Syed K."/>
            <person name="Tsang A."/>
            <person name="Wiebenga A."/>
            <person name="Young D."/>
            <person name="Pisabarro A."/>
            <person name="Eastwood D.C."/>
            <person name="Martin F."/>
            <person name="Cullen D."/>
            <person name="Grigoriev I.V."/>
            <person name="Hibbett D.S."/>
        </authorList>
    </citation>
    <scope>NUCLEOTIDE SEQUENCE [LARGE SCALE GENOMIC DNA]</scope>
    <source>
        <strain evidence="13 14">MD-104</strain>
    </source>
</reference>
<dbReference type="InterPro" id="IPR050364">
    <property type="entry name" value="Cytochrome_P450_fung"/>
</dbReference>
<dbReference type="PANTHER" id="PTHR46300:SF7">
    <property type="entry name" value="P450, PUTATIVE (EUROFUNG)-RELATED"/>
    <property type="match status" value="1"/>
</dbReference>
<evidence type="ECO:0000256" key="6">
    <source>
        <dbReference type="ARBA" id="ARBA00022692"/>
    </source>
</evidence>
<comment type="pathway">
    <text evidence="3">Secondary metabolite biosynthesis.</text>
</comment>
<evidence type="ECO:0000256" key="11">
    <source>
        <dbReference type="ARBA" id="ARBA00023033"/>
    </source>
</evidence>
<evidence type="ECO:0000313" key="13">
    <source>
        <dbReference type="EMBL" id="PCH43945.1"/>
    </source>
</evidence>
<dbReference type="Gene3D" id="1.10.630.10">
    <property type="entry name" value="Cytochrome P450"/>
    <property type="match status" value="1"/>
</dbReference>
<dbReference type="PRINTS" id="PR00463">
    <property type="entry name" value="EP450I"/>
</dbReference>
<keyword evidence="6" id="KW-0812">Transmembrane</keyword>
<evidence type="ECO:0000256" key="9">
    <source>
        <dbReference type="ARBA" id="ARBA00023002"/>
    </source>
</evidence>
<comment type="subcellular location">
    <subcellularLocation>
        <location evidence="2">Membrane</location>
        <topology evidence="2">Single-pass membrane protein</topology>
    </subcellularLocation>
</comment>
<dbReference type="GO" id="GO:0020037">
    <property type="term" value="F:heme binding"/>
    <property type="evidence" value="ECO:0007669"/>
    <property type="project" value="InterPro"/>
</dbReference>
<dbReference type="OrthoDB" id="2800910at2759"/>
<dbReference type="STRING" id="742152.A0A2H3JR16"/>
<dbReference type="SUPFAM" id="SSF48264">
    <property type="entry name" value="Cytochrome P450"/>
    <property type="match status" value="1"/>
</dbReference>
<keyword evidence="9" id="KW-0560">Oxidoreductase</keyword>
<dbReference type="PANTHER" id="PTHR46300">
    <property type="entry name" value="P450, PUTATIVE (EUROFUNG)-RELATED-RELATED"/>
    <property type="match status" value="1"/>
</dbReference>
<evidence type="ECO:0000256" key="3">
    <source>
        <dbReference type="ARBA" id="ARBA00005179"/>
    </source>
</evidence>
<evidence type="ECO:0000256" key="7">
    <source>
        <dbReference type="ARBA" id="ARBA00022723"/>
    </source>
</evidence>
<dbReference type="GO" id="GO:0005506">
    <property type="term" value="F:iron ion binding"/>
    <property type="evidence" value="ECO:0007669"/>
    <property type="project" value="InterPro"/>
</dbReference>
<gene>
    <name evidence="13" type="ORF">WOLCODRAFT_153996</name>
</gene>
<dbReference type="Proteomes" id="UP000218811">
    <property type="component" value="Unassembled WGS sequence"/>
</dbReference>
<keyword evidence="12" id="KW-0472">Membrane</keyword>
<comment type="similarity">
    <text evidence="4">Belongs to the cytochrome P450 family.</text>
</comment>
<dbReference type="GO" id="GO:0004497">
    <property type="term" value="F:monooxygenase activity"/>
    <property type="evidence" value="ECO:0007669"/>
    <property type="project" value="UniProtKB-KW"/>
</dbReference>
<keyword evidence="8" id="KW-1133">Transmembrane helix</keyword>
<keyword evidence="14" id="KW-1185">Reference proteome</keyword>
<dbReference type="InterPro" id="IPR002401">
    <property type="entry name" value="Cyt_P450_E_grp-I"/>
</dbReference>
<dbReference type="InterPro" id="IPR036396">
    <property type="entry name" value="Cyt_P450_sf"/>
</dbReference>
<name>A0A2H3JR16_WOLCO</name>
<keyword evidence="11" id="KW-0503">Monooxygenase</keyword>
<protein>
    <submittedName>
        <fullName evidence="13">Cytochrome P450</fullName>
    </submittedName>
</protein>
<dbReference type="Pfam" id="PF00067">
    <property type="entry name" value="p450"/>
    <property type="match status" value="1"/>
</dbReference>
<evidence type="ECO:0000256" key="1">
    <source>
        <dbReference type="ARBA" id="ARBA00001971"/>
    </source>
</evidence>
<dbReference type="GO" id="GO:0016020">
    <property type="term" value="C:membrane"/>
    <property type="evidence" value="ECO:0007669"/>
    <property type="project" value="UniProtKB-SubCell"/>
</dbReference>
<dbReference type="EMBL" id="KB468146">
    <property type="protein sequence ID" value="PCH43945.1"/>
    <property type="molecule type" value="Genomic_DNA"/>
</dbReference>
<evidence type="ECO:0000256" key="8">
    <source>
        <dbReference type="ARBA" id="ARBA00022989"/>
    </source>
</evidence>
<dbReference type="OMA" id="KCPLHRR"/>
<dbReference type="GO" id="GO:0016705">
    <property type="term" value="F:oxidoreductase activity, acting on paired donors, with incorporation or reduction of molecular oxygen"/>
    <property type="evidence" value="ECO:0007669"/>
    <property type="project" value="InterPro"/>
</dbReference>
<sequence length="95" mass="10460">MQQSDATEEPFDERDIMGAAATVHGAATEMTTATIISFIVAMLLFPDVMEKAQAEVDRVVGFSRFPTSEDRESLPHLEATLKEVYRWSPVVALGT</sequence>
<evidence type="ECO:0000256" key="5">
    <source>
        <dbReference type="ARBA" id="ARBA00022617"/>
    </source>
</evidence>
<evidence type="ECO:0000256" key="10">
    <source>
        <dbReference type="ARBA" id="ARBA00023004"/>
    </source>
</evidence>
<evidence type="ECO:0000256" key="4">
    <source>
        <dbReference type="ARBA" id="ARBA00010617"/>
    </source>
</evidence>
<organism evidence="13 14">
    <name type="scientific">Wolfiporia cocos (strain MD-104)</name>
    <name type="common">Brown rot fungus</name>
    <dbReference type="NCBI Taxonomy" id="742152"/>
    <lineage>
        <taxon>Eukaryota</taxon>
        <taxon>Fungi</taxon>
        <taxon>Dikarya</taxon>
        <taxon>Basidiomycota</taxon>
        <taxon>Agaricomycotina</taxon>
        <taxon>Agaricomycetes</taxon>
        <taxon>Polyporales</taxon>
        <taxon>Phaeolaceae</taxon>
        <taxon>Wolfiporia</taxon>
    </lineage>
</organism>
<accession>A0A2H3JR16</accession>
<comment type="cofactor">
    <cofactor evidence="1">
        <name>heme</name>
        <dbReference type="ChEBI" id="CHEBI:30413"/>
    </cofactor>
</comment>
<keyword evidence="7" id="KW-0479">Metal-binding</keyword>